<evidence type="ECO:0000313" key="2">
    <source>
        <dbReference type="Proteomes" id="UP000831701"/>
    </source>
</evidence>
<dbReference type="EMBL" id="CM041548">
    <property type="protein sequence ID" value="KAI3358630.1"/>
    <property type="molecule type" value="Genomic_DNA"/>
</dbReference>
<sequence length="138" mass="15558">MFAFVGPLHSATMKFSLIAAVVVLALAQGSFAQDATDLQKLGQYFEEMKNKMTQDLMELMGNQDLANQAQTFIEDRRAQLEPLATQVQEQLKTVAVNMEEQIKPLAASMQAQMQPMIETFQREMEAILQKMTQKSVQN</sequence>
<name>A0ACB8VT35_9TELE</name>
<accession>A0ACB8VT35</accession>
<proteinExistence type="predicted"/>
<protein>
    <submittedName>
        <fullName evidence="1">Uncharacterized protein</fullName>
    </submittedName>
</protein>
<gene>
    <name evidence="1" type="ORF">L3Q82_015040</name>
</gene>
<evidence type="ECO:0000313" key="1">
    <source>
        <dbReference type="EMBL" id="KAI3358630.1"/>
    </source>
</evidence>
<dbReference type="Proteomes" id="UP000831701">
    <property type="component" value="Chromosome 18"/>
</dbReference>
<keyword evidence="2" id="KW-1185">Reference proteome</keyword>
<organism evidence="1 2">
    <name type="scientific">Scortum barcoo</name>
    <name type="common">barcoo grunter</name>
    <dbReference type="NCBI Taxonomy" id="214431"/>
    <lineage>
        <taxon>Eukaryota</taxon>
        <taxon>Metazoa</taxon>
        <taxon>Chordata</taxon>
        <taxon>Craniata</taxon>
        <taxon>Vertebrata</taxon>
        <taxon>Euteleostomi</taxon>
        <taxon>Actinopterygii</taxon>
        <taxon>Neopterygii</taxon>
        <taxon>Teleostei</taxon>
        <taxon>Neoteleostei</taxon>
        <taxon>Acanthomorphata</taxon>
        <taxon>Eupercaria</taxon>
        <taxon>Centrarchiformes</taxon>
        <taxon>Terapontoidei</taxon>
        <taxon>Terapontidae</taxon>
        <taxon>Scortum</taxon>
    </lineage>
</organism>
<comment type="caution">
    <text evidence="1">The sequence shown here is derived from an EMBL/GenBank/DDBJ whole genome shotgun (WGS) entry which is preliminary data.</text>
</comment>
<reference evidence="1" key="1">
    <citation type="submission" date="2022-04" db="EMBL/GenBank/DDBJ databases">
        <title>Jade perch genome.</title>
        <authorList>
            <person name="Chao B."/>
        </authorList>
    </citation>
    <scope>NUCLEOTIDE SEQUENCE</scope>
    <source>
        <strain evidence="1">CB-2022</strain>
    </source>
</reference>